<feature type="region of interest" description="Disordered" evidence="1">
    <location>
        <begin position="1"/>
        <end position="21"/>
    </location>
</feature>
<protein>
    <submittedName>
        <fullName evidence="5">Uncharacterized protein</fullName>
    </submittedName>
</protein>
<sequence>MRSTNEPSTKGFTSRLMQDYD</sequence>
<feature type="non-terminal residue" evidence="5">
    <location>
        <position position="21"/>
    </location>
</feature>
<dbReference type="Proteomes" id="UP000476176">
    <property type="component" value="Unassembled WGS sequence"/>
</dbReference>
<evidence type="ECO:0000313" key="8">
    <source>
        <dbReference type="Proteomes" id="UP000476176"/>
    </source>
</evidence>
<dbReference type="AlphaFoldDB" id="A0A6A4BEC0"/>
<dbReference type="EMBL" id="QXGC01002956">
    <property type="protein sequence ID" value="KAE9180000.1"/>
    <property type="molecule type" value="Genomic_DNA"/>
</dbReference>
<dbReference type="EMBL" id="QXGF01003754">
    <property type="protein sequence ID" value="KAE8920908.1"/>
    <property type="molecule type" value="Genomic_DNA"/>
</dbReference>
<evidence type="ECO:0000313" key="2">
    <source>
        <dbReference type="EMBL" id="KAE8920908.1"/>
    </source>
</evidence>
<evidence type="ECO:0000313" key="5">
    <source>
        <dbReference type="EMBL" id="KAE9272657.1"/>
    </source>
</evidence>
<name>A0A6A4BEC0_9STRA</name>
<dbReference type="Proteomes" id="UP000437068">
    <property type="component" value="Unassembled WGS sequence"/>
</dbReference>
<dbReference type="Proteomes" id="UP000488956">
    <property type="component" value="Unassembled WGS sequence"/>
</dbReference>
<gene>
    <name evidence="5" type="ORF">PF001_g27841</name>
    <name evidence="4" type="ORF">PF004_g24970</name>
    <name evidence="2" type="ORF">PF009_g28802</name>
    <name evidence="3" type="ORF">PF010_g27827</name>
</gene>
<dbReference type="EMBL" id="QXGE01003933">
    <property type="protein sequence ID" value="KAE9272657.1"/>
    <property type="molecule type" value="Genomic_DNA"/>
</dbReference>
<evidence type="ECO:0000313" key="3">
    <source>
        <dbReference type="EMBL" id="KAE9066385.1"/>
    </source>
</evidence>
<organism evidence="5 7">
    <name type="scientific">Phytophthora fragariae</name>
    <dbReference type="NCBI Taxonomy" id="53985"/>
    <lineage>
        <taxon>Eukaryota</taxon>
        <taxon>Sar</taxon>
        <taxon>Stramenopiles</taxon>
        <taxon>Oomycota</taxon>
        <taxon>Peronosporomycetes</taxon>
        <taxon>Peronosporales</taxon>
        <taxon>Peronosporaceae</taxon>
        <taxon>Phytophthora</taxon>
    </lineage>
</organism>
<evidence type="ECO:0000313" key="4">
    <source>
        <dbReference type="EMBL" id="KAE9180000.1"/>
    </source>
</evidence>
<proteinExistence type="predicted"/>
<evidence type="ECO:0000313" key="9">
    <source>
        <dbReference type="Proteomes" id="UP000488956"/>
    </source>
</evidence>
<evidence type="ECO:0000313" key="7">
    <source>
        <dbReference type="Proteomes" id="UP000437068"/>
    </source>
</evidence>
<comment type="caution">
    <text evidence="5">The sequence shown here is derived from an EMBL/GenBank/DDBJ whole genome shotgun (WGS) entry which is preliminary data.</text>
</comment>
<dbReference type="Proteomes" id="UP000429523">
    <property type="component" value="Unassembled WGS sequence"/>
</dbReference>
<accession>A0A6A4BEC0</accession>
<evidence type="ECO:0000313" key="6">
    <source>
        <dbReference type="Proteomes" id="UP000429523"/>
    </source>
</evidence>
<evidence type="ECO:0000256" key="1">
    <source>
        <dbReference type="SAM" id="MobiDB-lite"/>
    </source>
</evidence>
<dbReference type="EMBL" id="QXFX01003894">
    <property type="protein sequence ID" value="KAE9066385.1"/>
    <property type="molecule type" value="Genomic_DNA"/>
</dbReference>
<reference evidence="6 7" key="1">
    <citation type="submission" date="2018-08" db="EMBL/GenBank/DDBJ databases">
        <title>Genomic investigation of the strawberry pathogen Phytophthora fragariae indicates pathogenicity is determined by transcriptional variation in three key races.</title>
        <authorList>
            <person name="Adams T.M."/>
            <person name="Armitage A.D."/>
            <person name="Sobczyk M.K."/>
            <person name="Bates H.J."/>
            <person name="Dunwell J.M."/>
            <person name="Nellist C.F."/>
            <person name="Harrison R.J."/>
        </authorList>
    </citation>
    <scope>NUCLEOTIDE SEQUENCE [LARGE SCALE GENOMIC DNA]</scope>
    <source>
        <strain evidence="5 7">A4</strain>
        <strain evidence="4 8">BC-23</strain>
        <strain evidence="2 6">NOV-9</strain>
        <strain evidence="3 9">ONT-3</strain>
    </source>
</reference>